<dbReference type="GO" id="GO:0000932">
    <property type="term" value="C:P-body"/>
    <property type="evidence" value="ECO:0007669"/>
    <property type="project" value="UniProtKB-SubCell"/>
</dbReference>
<gene>
    <name evidence="3" type="ORF">NAES01612_LOCUS14653</name>
</gene>
<dbReference type="GO" id="GO:0000290">
    <property type="term" value="P:deadenylation-dependent decapping of nuclear-transcribed mRNA"/>
    <property type="evidence" value="ECO:0007669"/>
    <property type="project" value="InterPro"/>
</dbReference>
<dbReference type="InterPro" id="IPR039900">
    <property type="entry name" value="Pat1-like"/>
</dbReference>
<reference evidence="3" key="1">
    <citation type="submission" date="2021-01" db="EMBL/GenBank/DDBJ databases">
        <authorList>
            <person name="Corre E."/>
            <person name="Pelletier E."/>
            <person name="Niang G."/>
            <person name="Scheremetjew M."/>
            <person name="Finn R."/>
            <person name="Kale V."/>
            <person name="Holt S."/>
            <person name="Cochrane G."/>
            <person name="Meng A."/>
            <person name="Brown T."/>
            <person name="Cohen L."/>
        </authorList>
    </citation>
    <scope>NUCLEOTIDE SEQUENCE</scope>
    <source>
        <strain evidence="3">SoJaBio B1-5/56/2</strain>
    </source>
</reference>
<dbReference type="PANTHER" id="PTHR21551:SF0">
    <property type="entry name" value="PROTEIN ASSOCIATED WITH TOPO II RELATED-1, ISOFORM A"/>
    <property type="match status" value="1"/>
</dbReference>
<sequence>MAKEGETEGERRGGFRERGLALAIEDMFCELMVLEDLTLPKGMLTEGQEKKNHEKKEEAMKELVRLLRIDQSPSQSAPPFSGKFSKFWSDSDKYLMDIVAMRKGQRLVSRALPHLPLNTAAHLIFTLFRNVVVFLDSCEASSESVLADSVNRLIIQHFPLQFINHSLGILLASPNHAPLHRIRAFKFSQNTSFLDCLLARAHYLQSATTQPPPGGSVPPPAPASVWAEFRKLHAVLGNVVN</sequence>
<comment type="subcellular location">
    <subcellularLocation>
        <location evidence="1">Cytoplasm</location>
        <location evidence="1">P-body</location>
    </subcellularLocation>
</comment>
<evidence type="ECO:0000256" key="2">
    <source>
        <dbReference type="ARBA" id="ARBA00022490"/>
    </source>
</evidence>
<accession>A0A7S4L2B8</accession>
<evidence type="ECO:0000313" key="3">
    <source>
        <dbReference type="EMBL" id="CAE2312830.1"/>
    </source>
</evidence>
<organism evidence="3">
    <name type="scientific">Paramoeba aestuarina</name>
    <dbReference type="NCBI Taxonomy" id="180227"/>
    <lineage>
        <taxon>Eukaryota</taxon>
        <taxon>Amoebozoa</taxon>
        <taxon>Discosea</taxon>
        <taxon>Flabellinia</taxon>
        <taxon>Dactylopodida</taxon>
        <taxon>Paramoebidae</taxon>
        <taxon>Paramoeba</taxon>
    </lineage>
</organism>
<evidence type="ECO:0000256" key="1">
    <source>
        <dbReference type="ARBA" id="ARBA00004201"/>
    </source>
</evidence>
<dbReference type="GO" id="GO:0033962">
    <property type="term" value="P:P-body assembly"/>
    <property type="evidence" value="ECO:0007669"/>
    <property type="project" value="TreeGrafter"/>
</dbReference>
<name>A0A7S4L2B8_9EUKA</name>
<protein>
    <submittedName>
        <fullName evidence="3">Uncharacterized protein</fullName>
    </submittedName>
</protein>
<dbReference type="EMBL" id="HBKR01022470">
    <property type="protein sequence ID" value="CAE2312830.1"/>
    <property type="molecule type" value="Transcribed_RNA"/>
</dbReference>
<keyword evidence="2" id="KW-0963">Cytoplasm</keyword>
<dbReference type="GO" id="GO:0003723">
    <property type="term" value="F:RNA binding"/>
    <property type="evidence" value="ECO:0007669"/>
    <property type="project" value="TreeGrafter"/>
</dbReference>
<dbReference type="AlphaFoldDB" id="A0A7S4L2B8"/>
<dbReference type="PANTHER" id="PTHR21551">
    <property type="entry name" value="TOPOISOMERASE II-ASSOCIATED PROTEIN PAT1"/>
    <property type="match status" value="1"/>
</dbReference>
<proteinExistence type="predicted"/>